<feature type="binding site" evidence="4">
    <location>
        <position position="326"/>
    </location>
    <ligand>
        <name>Mn(2+)</name>
        <dbReference type="ChEBI" id="CHEBI:29035"/>
        <label>1</label>
    </ligand>
</feature>
<evidence type="ECO:0000256" key="4">
    <source>
        <dbReference type="HAMAP-Rule" id="MF_00740"/>
    </source>
</evidence>
<dbReference type="InterPro" id="IPR017850">
    <property type="entry name" value="Alkaline_phosphatase_core_sf"/>
</dbReference>
<accession>A0A345UN30</accession>
<dbReference type="SUPFAM" id="SSF53649">
    <property type="entry name" value="Alkaline phosphatase-like"/>
    <property type="match status" value="1"/>
</dbReference>
<dbReference type="GO" id="GO:0009117">
    <property type="term" value="P:nucleotide metabolic process"/>
    <property type="evidence" value="ECO:0007669"/>
    <property type="project" value="UniProtKB-UniRule"/>
</dbReference>
<dbReference type="CDD" id="cd16009">
    <property type="entry name" value="PPM"/>
    <property type="match status" value="1"/>
</dbReference>
<keyword evidence="8" id="KW-1185">Reference proteome</keyword>
<dbReference type="KEGG" id="cprv:CYPRO_2640"/>
<dbReference type="PANTHER" id="PTHR21110">
    <property type="entry name" value="PHOSPHOPENTOMUTASE"/>
    <property type="match status" value="1"/>
</dbReference>
<feature type="binding site" evidence="4">
    <location>
        <position position="289"/>
    </location>
    <ligand>
        <name>Mn(2+)</name>
        <dbReference type="ChEBI" id="CHEBI:29035"/>
        <label>2</label>
    </ligand>
</feature>
<proteinExistence type="inferred from homology"/>
<evidence type="ECO:0000313" key="7">
    <source>
        <dbReference type="EMBL" id="AXJ01882.1"/>
    </source>
</evidence>
<comment type="catalytic activity">
    <reaction evidence="4">
        <text>alpha-D-ribose 1-phosphate = D-ribose 5-phosphate</text>
        <dbReference type="Rhea" id="RHEA:18793"/>
        <dbReference type="ChEBI" id="CHEBI:57720"/>
        <dbReference type="ChEBI" id="CHEBI:78346"/>
        <dbReference type="EC" id="5.4.2.7"/>
    </reaction>
</comment>
<keyword evidence="4" id="KW-0413">Isomerase</keyword>
<dbReference type="GO" id="GO:0000287">
    <property type="term" value="F:magnesium ion binding"/>
    <property type="evidence" value="ECO:0007669"/>
    <property type="project" value="UniProtKB-UniRule"/>
</dbReference>
<feature type="domain" description="Metalloenzyme" evidence="6">
    <location>
        <begin position="4"/>
        <end position="371"/>
    </location>
</feature>
<comment type="function">
    <text evidence="4">Isomerase that catalyzes the conversion of deoxy-ribose 1-phosphate (dRib-1-P) and ribose 1-phosphate (Rib-1-P) to deoxy-ribose 5-phosphate (dRib-5-P) and ribose 5-phosphate (Rib-5-P), respectively.</text>
</comment>
<dbReference type="Proteomes" id="UP000254808">
    <property type="component" value="Chromosome"/>
</dbReference>
<gene>
    <name evidence="4" type="primary">deoB</name>
    <name evidence="7" type="ORF">CYPRO_2640</name>
</gene>
<comment type="similarity">
    <text evidence="1 4">Belongs to the phosphopentomutase family.</text>
</comment>
<reference evidence="7 8" key="1">
    <citation type="submission" date="2018-03" db="EMBL/GenBank/DDBJ databases">
        <title>Phenotypic and genomic properties of Cyclonatronum proteinivorum gen. nov., sp. nov., a haloalkaliphilic bacteroidete from soda lakes possessing Na+-translocating rhodopsin.</title>
        <authorList>
            <person name="Toshchakov S.V."/>
            <person name="Korzhenkov A."/>
            <person name="Samarov N.I."/>
            <person name="Kublanov I.V."/>
            <person name="Muntyan M.S."/>
            <person name="Sorokin D.Y."/>
        </authorList>
    </citation>
    <scope>NUCLEOTIDE SEQUENCE [LARGE SCALE GENOMIC DNA]</scope>
    <source>
        <strain evidence="7 8">Omega</strain>
    </source>
</reference>
<keyword evidence="4" id="KW-0963">Cytoplasm</keyword>
<evidence type="ECO:0000259" key="6">
    <source>
        <dbReference type="Pfam" id="PF01676"/>
    </source>
</evidence>
<dbReference type="SUPFAM" id="SSF143856">
    <property type="entry name" value="DeoB insert domain-like"/>
    <property type="match status" value="1"/>
</dbReference>
<comment type="cofactor">
    <cofactor evidence="4">
        <name>Mn(2+)</name>
        <dbReference type="ChEBI" id="CHEBI:29035"/>
    </cofactor>
    <text evidence="4">Binds 2 manganese ions.</text>
</comment>
<feature type="binding site" evidence="4">
    <location>
        <position position="325"/>
    </location>
    <ligand>
        <name>Mn(2+)</name>
        <dbReference type="ChEBI" id="CHEBI:29035"/>
        <label>1</label>
    </ligand>
</feature>
<dbReference type="EMBL" id="CP027806">
    <property type="protein sequence ID" value="AXJ01882.1"/>
    <property type="molecule type" value="Genomic_DNA"/>
</dbReference>
<sequence>MSNFYLIIIDGLGCGHQEDAADYGDLGSNTLGHVIAETKVGLPNFTRLGLGNIIPLDTVPPVHDGLCGFGKMREVSGGKDSTTGHWEIAGIQLPSPFPTYPKGFPAEITEAFAAHTGTAGVLANKPYSGTDVIRDYGDEHLQSGKPIVYTSADSVFQVATHTDIVPLEKLYDWCTFARDELMTGAHSVGRVIARPFAGQPGAYFRLTDHRKDFSLVAPEPNIMSELQRAGIKTYSIGKIVDLFGGVGFTQYRKTNSNAEGISQLLSIMHAVENSFVFVNLIDTDQLFGHRNDPAGFAGSLEEFDRAIPAIFGNLREDDVLVITADHGNDPTMASTDHSREFVPLLVYGKSLAGKTLGTRESFTDVAAAVMDWADLQNPFKGQSFLNTP</sequence>
<comment type="pathway">
    <text evidence="4">Carbohydrate degradation; 2-deoxy-D-ribose 1-phosphate degradation; D-glyceraldehyde 3-phosphate and acetaldehyde from 2-deoxy-alpha-D-ribose 1-phosphate: step 1/2.</text>
</comment>
<dbReference type="InterPro" id="IPR024052">
    <property type="entry name" value="Phosphopentomutase_DeoB_cap_sf"/>
</dbReference>
<dbReference type="PANTHER" id="PTHR21110:SF0">
    <property type="entry name" value="PHOSPHOPENTOMUTASE"/>
    <property type="match status" value="1"/>
</dbReference>
<dbReference type="PIRSF" id="PIRSF001491">
    <property type="entry name" value="Ppentomutase"/>
    <property type="match status" value="1"/>
</dbReference>
<feature type="binding site" evidence="4">
    <location>
        <position position="337"/>
    </location>
    <ligand>
        <name>Mn(2+)</name>
        <dbReference type="ChEBI" id="CHEBI:29035"/>
        <label>2</label>
    </ligand>
</feature>
<dbReference type="NCBIfam" id="NF003766">
    <property type="entry name" value="PRK05362.1"/>
    <property type="match status" value="1"/>
</dbReference>
<dbReference type="HAMAP" id="MF_00740">
    <property type="entry name" value="Phosphopentomut"/>
    <property type="match status" value="1"/>
</dbReference>
<protein>
    <recommendedName>
        <fullName evidence="4 5">Phosphopentomutase</fullName>
        <ecNumber evidence="4 5">5.4.2.7</ecNumber>
    </recommendedName>
    <alternativeName>
        <fullName evidence="4">Phosphodeoxyribomutase</fullName>
    </alternativeName>
</protein>
<organism evidence="7 8">
    <name type="scientific">Cyclonatronum proteinivorum</name>
    <dbReference type="NCBI Taxonomy" id="1457365"/>
    <lineage>
        <taxon>Bacteria</taxon>
        <taxon>Pseudomonadati</taxon>
        <taxon>Balneolota</taxon>
        <taxon>Balneolia</taxon>
        <taxon>Balneolales</taxon>
        <taxon>Cyclonatronaceae</taxon>
        <taxon>Cyclonatronum</taxon>
    </lineage>
</organism>
<keyword evidence="2 4" id="KW-0479">Metal-binding</keyword>
<evidence type="ECO:0000313" key="8">
    <source>
        <dbReference type="Proteomes" id="UP000254808"/>
    </source>
</evidence>
<dbReference type="AlphaFoldDB" id="A0A345UN30"/>
<name>A0A345UN30_9BACT</name>
<dbReference type="UniPathway" id="UPA00087">
    <property type="reaction ID" value="UER00173"/>
</dbReference>
<dbReference type="GO" id="GO:0008973">
    <property type="term" value="F:phosphopentomutase activity"/>
    <property type="evidence" value="ECO:0007669"/>
    <property type="project" value="UniProtKB-UniRule"/>
</dbReference>
<dbReference type="InterPro" id="IPR006124">
    <property type="entry name" value="Metalloenzyme"/>
</dbReference>
<evidence type="ECO:0000256" key="2">
    <source>
        <dbReference type="ARBA" id="ARBA00022723"/>
    </source>
</evidence>
<comment type="subcellular location">
    <subcellularLocation>
        <location evidence="4">Cytoplasm</location>
    </subcellularLocation>
</comment>
<dbReference type="EC" id="5.4.2.7" evidence="4 5"/>
<evidence type="ECO:0000256" key="1">
    <source>
        <dbReference type="ARBA" id="ARBA00010373"/>
    </source>
</evidence>
<dbReference type="Gene3D" id="3.40.720.10">
    <property type="entry name" value="Alkaline Phosphatase, subunit A"/>
    <property type="match status" value="1"/>
</dbReference>
<dbReference type="Gene3D" id="3.30.70.1250">
    <property type="entry name" value="Phosphopentomutase"/>
    <property type="match status" value="1"/>
</dbReference>
<evidence type="ECO:0000256" key="3">
    <source>
        <dbReference type="ARBA" id="ARBA00023211"/>
    </source>
</evidence>
<dbReference type="OrthoDB" id="9777768at2"/>
<dbReference type="GO" id="GO:0006018">
    <property type="term" value="P:2-deoxyribose 1-phosphate catabolic process"/>
    <property type="evidence" value="ECO:0007669"/>
    <property type="project" value="UniProtKB-UniRule"/>
</dbReference>
<dbReference type="NCBIfam" id="TIGR01696">
    <property type="entry name" value="deoB"/>
    <property type="match status" value="1"/>
</dbReference>
<evidence type="ECO:0000256" key="5">
    <source>
        <dbReference type="NCBIfam" id="TIGR01696"/>
    </source>
</evidence>
<dbReference type="RefSeq" id="WP_114985030.1">
    <property type="nucleotide sequence ID" value="NZ_CP027806.1"/>
</dbReference>
<dbReference type="GO" id="GO:0006015">
    <property type="term" value="P:5-phosphoribose 1-diphosphate biosynthetic process"/>
    <property type="evidence" value="ECO:0007669"/>
    <property type="project" value="UniProtKB-UniPathway"/>
</dbReference>
<dbReference type="Pfam" id="PF01676">
    <property type="entry name" value="Metalloenzyme"/>
    <property type="match status" value="1"/>
</dbReference>
<dbReference type="InterPro" id="IPR010045">
    <property type="entry name" value="DeoB"/>
</dbReference>
<dbReference type="GO" id="GO:0005829">
    <property type="term" value="C:cytosol"/>
    <property type="evidence" value="ECO:0007669"/>
    <property type="project" value="TreeGrafter"/>
</dbReference>
<feature type="binding site" evidence="4">
    <location>
        <position position="284"/>
    </location>
    <ligand>
        <name>Mn(2+)</name>
        <dbReference type="ChEBI" id="CHEBI:29035"/>
        <label>2</label>
    </ligand>
</feature>
<dbReference type="GO" id="GO:0030145">
    <property type="term" value="F:manganese ion binding"/>
    <property type="evidence" value="ECO:0007669"/>
    <property type="project" value="UniProtKB-UniRule"/>
</dbReference>
<feature type="binding site" evidence="4">
    <location>
        <position position="10"/>
    </location>
    <ligand>
        <name>Mn(2+)</name>
        <dbReference type="ChEBI" id="CHEBI:29035"/>
        <label>1</label>
    </ligand>
</feature>
<dbReference type="GO" id="GO:0043094">
    <property type="term" value="P:metabolic compound salvage"/>
    <property type="evidence" value="ECO:0007669"/>
    <property type="project" value="UniProtKB-UniRule"/>
</dbReference>
<comment type="catalytic activity">
    <reaction evidence="4">
        <text>2-deoxy-alpha-D-ribose 1-phosphate = 2-deoxy-D-ribose 5-phosphate</text>
        <dbReference type="Rhea" id="RHEA:27658"/>
        <dbReference type="ChEBI" id="CHEBI:57259"/>
        <dbReference type="ChEBI" id="CHEBI:62877"/>
        <dbReference type="EC" id="5.4.2.7"/>
    </reaction>
</comment>
<keyword evidence="3 4" id="KW-0464">Manganese</keyword>